<sequence length="202" mass="22812">MEYLLPIYSSWMLCIPVREKYILMTNILHCQSPEKHPAAENSTDTKTTTVAQGSFVIRESLLSGEKALHASMAFQEGEVLSEIGFRSLVIAPNYLSVQFGEAEHGMLFPAHLEYINHSCSPNVFFDVDARHLRALRTIAPGEELCFFYPSTEWSMNQSFQCNCRADNCLGFIEGAAHLEESVLESYELSNHIKAMKQRNRAA</sequence>
<dbReference type="InterPro" id="IPR001214">
    <property type="entry name" value="SET_dom"/>
</dbReference>
<dbReference type="CDD" id="cd20071">
    <property type="entry name" value="SET_SMYD"/>
    <property type="match status" value="1"/>
</dbReference>
<gene>
    <name evidence="2" type="ORF">SAMN05660652_03105</name>
</gene>
<evidence type="ECO:0000313" key="2">
    <source>
        <dbReference type="EMBL" id="SDI24709.1"/>
    </source>
</evidence>
<dbReference type="Gene3D" id="2.170.270.10">
    <property type="entry name" value="SET domain"/>
    <property type="match status" value="1"/>
</dbReference>
<evidence type="ECO:0000313" key="3">
    <source>
        <dbReference type="Proteomes" id="UP000198607"/>
    </source>
</evidence>
<dbReference type="AlphaFoldDB" id="A0A1G8J0F2"/>
<dbReference type="RefSeq" id="WP_218122773.1">
    <property type="nucleotide sequence ID" value="NZ_FNCY01000015.1"/>
</dbReference>
<proteinExistence type="predicted"/>
<protein>
    <submittedName>
        <fullName evidence="2">SET domain-containing protein</fullName>
    </submittedName>
</protein>
<dbReference type="EMBL" id="FNCY01000015">
    <property type="protein sequence ID" value="SDI24709.1"/>
    <property type="molecule type" value="Genomic_DNA"/>
</dbReference>
<reference evidence="2 3" key="1">
    <citation type="submission" date="2016-10" db="EMBL/GenBank/DDBJ databases">
        <authorList>
            <person name="de Groot N.N."/>
        </authorList>
    </citation>
    <scope>NUCLEOTIDE SEQUENCE [LARGE SCALE GENOMIC DNA]</scope>
    <source>
        <strain evidence="2 3">DSM 5885</strain>
    </source>
</reference>
<dbReference type="SUPFAM" id="SSF82199">
    <property type="entry name" value="SET domain"/>
    <property type="match status" value="1"/>
</dbReference>
<dbReference type="Proteomes" id="UP000198607">
    <property type="component" value="Unassembled WGS sequence"/>
</dbReference>
<dbReference type="InterPro" id="IPR046341">
    <property type="entry name" value="SET_dom_sf"/>
</dbReference>
<dbReference type="PANTHER" id="PTHR12350">
    <property type="entry name" value="HISTONE-LYSINE N-METHYLTRANSFERASE-RELATED"/>
    <property type="match status" value="1"/>
</dbReference>
<name>A0A1G8J0F2_9RHOO</name>
<keyword evidence="3" id="KW-1185">Reference proteome</keyword>
<organism evidence="2 3">
    <name type="scientific">Propionivibrio dicarboxylicus</name>
    <dbReference type="NCBI Taxonomy" id="83767"/>
    <lineage>
        <taxon>Bacteria</taxon>
        <taxon>Pseudomonadati</taxon>
        <taxon>Pseudomonadota</taxon>
        <taxon>Betaproteobacteria</taxon>
        <taxon>Rhodocyclales</taxon>
        <taxon>Rhodocyclaceae</taxon>
        <taxon>Propionivibrio</taxon>
    </lineage>
</organism>
<evidence type="ECO:0000259" key="1">
    <source>
        <dbReference type="PROSITE" id="PS50280"/>
    </source>
</evidence>
<dbReference type="PANTHER" id="PTHR12350:SF19">
    <property type="entry name" value="SET DOMAIN-CONTAINING PROTEIN"/>
    <property type="match status" value="1"/>
</dbReference>
<accession>A0A1G8J0F2</accession>
<dbReference type="STRING" id="83767.SAMN05660652_03105"/>
<dbReference type="PROSITE" id="PS50280">
    <property type="entry name" value="SET"/>
    <property type="match status" value="1"/>
</dbReference>
<feature type="domain" description="SET" evidence="1">
    <location>
        <begin position="53"/>
        <end position="149"/>
    </location>
</feature>
<dbReference type="Pfam" id="PF00856">
    <property type="entry name" value="SET"/>
    <property type="match status" value="1"/>
</dbReference>
<dbReference type="InterPro" id="IPR053201">
    <property type="entry name" value="Flavunoidine_N-MTase"/>
</dbReference>